<keyword evidence="1" id="KW-0732">Signal</keyword>
<organism evidence="2">
    <name type="scientific">Eutreptiella gymnastica</name>
    <dbReference type="NCBI Taxonomy" id="73025"/>
    <lineage>
        <taxon>Eukaryota</taxon>
        <taxon>Discoba</taxon>
        <taxon>Euglenozoa</taxon>
        <taxon>Euglenida</taxon>
        <taxon>Spirocuta</taxon>
        <taxon>Euglenophyceae</taxon>
        <taxon>Eutreptiales</taxon>
        <taxon>Eutreptiaceae</taxon>
        <taxon>Eutreptiella</taxon>
    </lineage>
</organism>
<feature type="signal peptide" evidence="1">
    <location>
        <begin position="1"/>
        <end position="18"/>
    </location>
</feature>
<dbReference type="AlphaFoldDB" id="A0A7S1J316"/>
<sequence length="578" mass="60772">MHVFGFLLLLLAVPGLQGFKTSSAFLGHAHVPDMKSIVAKWRVEHAAVQNKWHTLTNTWANLRHMEHSKFIPTADSCESLLPELVALDSDADCQSLAALFEPGASITQEVTASVCGGACMNKLTPMMAKVGGCTGAMSTELKEAAAVVALVCTKDAAGQYCLPKYSGLLTGNTSALEVSKEDAAMTATDMERMCSPCASIMGRFLMLDSVSGEESAGKMDAEDIMGKSLGIMCVKVGTTWCMPEITQLGDFNLEELVWNASLVCKNKCVRTVLTKTIALMAEMAGDGDGLGTAMAQIETMNAYLCAQNSNGSYCSDLLSAGMKADNPPCTVLSDGGCCTGVAHKLLVAEANLGPRIDKDYQSTLGDENPLSLFQNLTKACNYTVPEPCSVTPAGESKSVTFTADMAWSYVSANKATFITAIKKDIAFALSIPEKFIIEVLVAQAGGSGTSSPAPTTSSPAQGSSKMRVLSVGGTEVTAKIQTDGTARTDELIQELQAASESGQLSLPSTEKVYTSKTGMKMTIGKVMLMGAPDAKPGPSDLVLTNPGPGLVSTSAGNIGQPLHWVWGILSIMSIALWM</sequence>
<gene>
    <name evidence="2" type="ORF">EGYM00392_LOCUS41983</name>
</gene>
<name>A0A7S1J316_9EUGL</name>
<evidence type="ECO:0000313" key="2">
    <source>
        <dbReference type="EMBL" id="CAD9030841.1"/>
    </source>
</evidence>
<proteinExistence type="predicted"/>
<protein>
    <submittedName>
        <fullName evidence="2">Uncharacterized protein</fullName>
    </submittedName>
</protein>
<evidence type="ECO:0000256" key="1">
    <source>
        <dbReference type="SAM" id="SignalP"/>
    </source>
</evidence>
<accession>A0A7S1J316</accession>
<feature type="chain" id="PRO_5031410854" evidence="1">
    <location>
        <begin position="19"/>
        <end position="578"/>
    </location>
</feature>
<reference evidence="2" key="1">
    <citation type="submission" date="2021-01" db="EMBL/GenBank/DDBJ databases">
        <authorList>
            <person name="Corre E."/>
            <person name="Pelletier E."/>
            <person name="Niang G."/>
            <person name="Scheremetjew M."/>
            <person name="Finn R."/>
            <person name="Kale V."/>
            <person name="Holt S."/>
            <person name="Cochrane G."/>
            <person name="Meng A."/>
            <person name="Brown T."/>
            <person name="Cohen L."/>
        </authorList>
    </citation>
    <scope>NUCLEOTIDE SEQUENCE</scope>
    <source>
        <strain evidence="2">NIES-381</strain>
    </source>
</reference>
<dbReference type="EMBL" id="HBGA01112829">
    <property type="protein sequence ID" value="CAD9030841.1"/>
    <property type="molecule type" value="Transcribed_RNA"/>
</dbReference>